<keyword evidence="3" id="KW-1185">Reference proteome</keyword>
<organism evidence="2 3">
    <name type="scientific">Datura stramonium</name>
    <name type="common">Jimsonweed</name>
    <name type="synonym">Common thornapple</name>
    <dbReference type="NCBI Taxonomy" id="4076"/>
    <lineage>
        <taxon>Eukaryota</taxon>
        <taxon>Viridiplantae</taxon>
        <taxon>Streptophyta</taxon>
        <taxon>Embryophyta</taxon>
        <taxon>Tracheophyta</taxon>
        <taxon>Spermatophyta</taxon>
        <taxon>Magnoliopsida</taxon>
        <taxon>eudicotyledons</taxon>
        <taxon>Gunneridae</taxon>
        <taxon>Pentapetalae</taxon>
        <taxon>asterids</taxon>
        <taxon>lamiids</taxon>
        <taxon>Solanales</taxon>
        <taxon>Solanaceae</taxon>
        <taxon>Solanoideae</taxon>
        <taxon>Datureae</taxon>
        <taxon>Datura</taxon>
    </lineage>
</organism>
<comment type="caution">
    <text evidence="2">The sequence shown here is derived from an EMBL/GenBank/DDBJ whole genome shotgun (WGS) entry which is preliminary data.</text>
</comment>
<reference evidence="2 3" key="1">
    <citation type="journal article" date="2021" name="BMC Genomics">
        <title>Datura genome reveals duplications of psychoactive alkaloid biosynthetic genes and high mutation rate following tissue culture.</title>
        <authorList>
            <person name="Rajewski A."/>
            <person name="Carter-House D."/>
            <person name="Stajich J."/>
            <person name="Litt A."/>
        </authorList>
    </citation>
    <scope>NUCLEOTIDE SEQUENCE [LARGE SCALE GENOMIC DNA]</scope>
    <source>
        <strain evidence="2">AR-01</strain>
    </source>
</reference>
<keyword evidence="1" id="KW-0472">Membrane</keyword>
<proteinExistence type="predicted"/>
<keyword evidence="1" id="KW-0812">Transmembrane</keyword>
<name>A0ABS8UT15_DATST</name>
<feature type="non-terminal residue" evidence="2">
    <location>
        <position position="61"/>
    </location>
</feature>
<evidence type="ECO:0000313" key="3">
    <source>
        <dbReference type="Proteomes" id="UP000823775"/>
    </source>
</evidence>
<protein>
    <submittedName>
        <fullName evidence="2">Uncharacterized protein</fullName>
    </submittedName>
</protein>
<evidence type="ECO:0000256" key="1">
    <source>
        <dbReference type="SAM" id="Phobius"/>
    </source>
</evidence>
<sequence>GFRPLLGIRVTSVVHGSKPAPHLLVAGGIVVCPVYCFALATQRRSADTIRRLTGVACSLMM</sequence>
<keyword evidence="1" id="KW-1133">Transmembrane helix</keyword>
<feature type="transmembrane region" description="Helical" evidence="1">
    <location>
        <begin position="20"/>
        <end position="41"/>
    </location>
</feature>
<gene>
    <name evidence="2" type="ORF">HAX54_021625</name>
</gene>
<feature type="non-terminal residue" evidence="2">
    <location>
        <position position="1"/>
    </location>
</feature>
<dbReference type="Proteomes" id="UP000823775">
    <property type="component" value="Unassembled WGS sequence"/>
</dbReference>
<dbReference type="EMBL" id="JACEIK010002598">
    <property type="protein sequence ID" value="MCD9638015.1"/>
    <property type="molecule type" value="Genomic_DNA"/>
</dbReference>
<accession>A0ABS8UT15</accession>
<evidence type="ECO:0000313" key="2">
    <source>
        <dbReference type="EMBL" id="MCD9638015.1"/>
    </source>
</evidence>